<evidence type="ECO:0000313" key="2">
    <source>
        <dbReference type="Proteomes" id="UP000017148"/>
    </source>
</evidence>
<dbReference type="EMBL" id="ASJR01000004">
    <property type="protein sequence ID" value="ERP38794.1"/>
    <property type="molecule type" value="Genomic_DNA"/>
</dbReference>
<dbReference type="STRING" id="1313304.CALK_0564"/>
<dbReference type="AlphaFoldDB" id="U7D8T7"/>
<proteinExistence type="predicted"/>
<evidence type="ECO:0000313" key="1">
    <source>
        <dbReference type="EMBL" id="ERP38794.1"/>
    </source>
</evidence>
<sequence>MLSRGVSHSAAMVQVAWDMISPRVGVIRFAHVGEKMVRVKRSMVSFFSQKVHSDKYTP</sequence>
<comment type="caution">
    <text evidence="1">The sequence shown here is derived from an EMBL/GenBank/DDBJ whole genome shotgun (WGS) entry which is preliminary data.</text>
</comment>
<dbReference type="Proteomes" id="UP000017148">
    <property type="component" value="Unassembled WGS sequence"/>
</dbReference>
<keyword evidence="2" id="KW-1185">Reference proteome</keyword>
<gene>
    <name evidence="1" type="ORF">CALK_0564</name>
</gene>
<protein>
    <submittedName>
        <fullName evidence="1">Uncharacterized protein</fullName>
    </submittedName>
</protein>
<name>U7D8T7_9BACT</name>
<organism evidence="1 2">
    <name type="scientific">Chitinivibrio alkaliphilus ACht1</name>
    <dbReference type="NCBI Taxonomy" id="1313304"/>
    <lineage>
        <taxon>Bacteria</taxon>
        <taxon>Pseudomonadati</taxon>
        <taxon>Fibrobacterota</taxon>
        <taxon>Chitinivibrionia</taxon>
        <taxon>Chitinivibrionales</taxon>
        <taxon>Chitinivibrionaceae</taxon>
        <taxon>Chitinivibrio</taxon>
    </lineage>
</organism>
<accession>U7D8T7</accession>
<reference evidence="1 2" key="1">
    <citation type="journal article" date="2013" name="Environ. Microbiol.">
        <title>Genome analysis of Chitinivibrio alkaliphilus gen. nov., sp. nov., a novel extremely haloalkaliphilic anaerobic chitinolytic bacterium from the candidate phylum Termite Group 3.</title>
        <authorList>
            <person name="Sorokin D.Y."/>
            <person name="Gumerov V.M."/>
            <person name="Rakitin A.L."/>
            <person name="Beletsky A.V."/>
            <person name="Damste J.S."/>
            <person name="Muyzer G."/>
            <person name="Mardanov A.V."/>
            <person name="Ravin N.V."/>
        </authorList>
    </citation>
    <scope>NUCLEOTIDE SEQUENCE [LARGE SCALE GENOMIC DNA]</scope>
    <source>
        <strain evidence="1 2">ACht1</strain>
    </source>
</reference>